<proteinExistence type="predicted"/>
<evidence type="ECO:0000313" key="2">
    <source>
        <dbReference type="EMBL" id="KAI1701369.1"/>
    </source>
</evidence>
<reference evidence="2" key="1">
    <citation type="submission" date="2022-01" db="EMBL/GenBank/DDBJ databases">
        <title>Genome Sequence Resource for Two Populations of Ditylenchus destructor, the Migratory Endoparasitic Phytonematode.</title>
        <authorList>
            <person name="Zhang H."/>
            <person name="Lin R."/>
            <person name="Xie B."/>
        </authorList>
    </citation>
    <scope>NUCLEOTIDE SEQUENCE</scope>
    <source>
        <strain evidence="2">BazhouSP</strain>
    </source>
</reference>
<protein>
    <submittedName>
        <fullName evidence="2">Uncharacterized protein</fullName>
    </submittedName>
</protein>
<comment type="caution">
    <text evidence="2">The sequence shown here is derived from an EMBL/GenBank/DDBJ whole genome shotgun (WGS) entry which is preliminary data.</text>
</comment>
<gene>
    <name evidence="2" type="ORF">DdX_16122</name>
</gene>
<feature type="region of interest" description="Disordered" evidence="1">
    <location>
        <begin position="1"/>
        <end position="43"/>
    </location>
</feature>
<sequence>MRTTTPRNDSFSDNVEEKFETKPSFECPEHNNKRTKSQSSDDKCALRTRNWDTQLFSDIEEEDEIESIVLKSDARFASSFRTESRKGDSDQSMGKVWVWEEK</sequence>
<dbReference type="AlphaFoldDB" id="A0AAD4MQX5"/>
<feature type="compositionally biased region" description="Basic and acidic residues" evidence="1">
    <location>
        <begin position="15"/>
        <end position="32"/>
    </location>
</feature>
<organism evidence="2 3">
    <name type="scientific">Ditylenchus destructor</name>
    <dbReference type="NCBI Taxonomy" id="166010"/>
    <lineage>
        <taxon>Eukaryota</taxon>
        <taxon>Metazoa</taxon>
        <taxon>Ecdysozoa</taxon>
        <taxon>Nematoda</taxon>
        <taxon>Chromadorea</taxon>
        <taxon>Rhabditida</taxon>
        <taxon>Tylenchina</taxon>
        <taxon>Tylenchomorpha</taxon>
        <taxon>Sphaerularioidea</taxon>
        <taxon>Anguinidae</taxon>
        <taxon>Anguininae</taxon>
        <taxon>Ditylenchus</taxon>
    </lineage>
</organism>
<feature type="compositionally biased region" description="Polar residues" evidence="1">
    <location>
        <begin position="1"/>
        <end position="13"/>
    </location>
</feature>
<accession>A0AAD4MQX5</accession>
<evidence type="ECO:0000256" key="1">
    <source>
        <dbReference type="SAM" id="MobiDB-lite"/>
    </source>
</evidence>
<name>A0AAD4MQX5_9BILA</name>
<dbReference type="Proteomes" id="UP001201812">
    <property type="component" value="Unassembled WGS sequence"/>
</dbReference>
<evidence type="ECO:0000313" key="3">
    <source>
        <dbReference type="Proteomes" id="UP001201812"/>
    </source>
</evidence>
<dbReference type="EMBL" id="JAKKPZ010000120">
    <property type="protein sequence ID" value="KAI1701369.1"/>
    <property type="molecule type" value="Genomic_DNA"/>
</dbReference>
<keyword evidence="3" id="KW-1185">Reference proteome</keyword>